<evidence type="ECO:0000313" key="2">
    <source>
        <dbReference type="EMBL" id="OGD87163.1"/>
    </source>
</evidence>
<name>A0A1F5G5K9_9BACT</name>
<comment type="caution">
    <text evidence="2">The sequence shown here is derived from an EMBL/GenBank/DDBJ whole genome shotgun (WGS) entry which is preliminary data.</text>
</comment>
<keyword evidence="1" id="KW-0472">Membrane</keyword>
<keyword evidence="1" id="KW-1133">Transmembrane helix</keyword>
<keyword evidence="1" id="KW-0812">Transmembrane</keyword>
<proteinExistence type="predicted"/>
<dbReference type="Proteomes" id="UP000179102">
    <property type="component" value="Unassembled WGS sequence"/>
</dbReference>
<accession>A0A1F5G5K9</accession>
<evidence type="ECO:0000313" key="3">
    <source>
        <dbReference type="Proteomes" id="UP000179102"/>
    </source>
</evidence>
<feature type="transmembrane region" description="Helical" evidence="1">
    <location>
        <begin position="38"/>
        <end position="56"/>
    </location>
</feature>
<evidence type="ECO:0000256" key="1">
    <source>
        <dbReference type="SAM" id="Phobius"/>
    </source>
</evidence>
<protein>
    <submittedName>
        <fullName evidence="2">Uncharacterized protein</fullName>
    </submittedName>
</protein>
<reference evidence="2 3" key="1">
    <citation type="journal article" date="2016" name="Nat. Commun.">
        <title>Thousands of microbial genomes shed light on interconnected biogeochemical processes in an aquifer system.</title>
        <authorList>
            <person name="Anantharaman K."/>
            <person name="Brown C.T."/>
            <person name="Hug L.A."/>
            <person name="Sharon I."/>
            <person name="Castelle C.J."/>
            <person name="Probst A.J."/>
            <person name="Thomas B.C."/>
            <person name="Singh A."/>
            <person name="Wilkins M.J."/>
            <person name="Karaoz U."/>
            <person name="Brodie E.L."/>
            <person name="Williams K.H."/>
            <person name="Hubbard S.S."/>
            <person name="Banfield J.F."/>
        </authorList>
    </citation>
    <scope>NUCLEOTIDE SEQUENCE [LARGE SCALE GENOMIC DNA]</scope>
</reference>
<dbReference type="EMBL" id="MFAZ01000018">
    <property type="protein sequence ID" value="OGD87163.1"/>
    <property type="molecule type" value="Genomic_DNA"/>
</dbReference>
<gene>
    <name evidence="2" type="ORF">A2870_03355</name>
</gene>
<dbReference type="AlphaFoldDB" id="A0A1F5G5K9"/>
<organism evidence="2 3">
    <name type="scientific">Candidatus Curtissbacteria bacterium RIFCSPHIGHO2_01_FULL_41_11</name>
    <dbReference type="NCBI Taxonomy" id="1797711"/>
    <lineage>
        <taxon>Bacteria</taxon>
        <taxon>Candidatus Curtissiibacteriota</taxon>
    </lineage>
</organism>
<sequence>MSKEIPHQIVSGLERFVTEAVSRADDVPEQLIAHYQDLFVFVAVSVAILGAAMPIVSYKSAVSRAIEDAEQKQRLDEAIEAQLNRETTSIEDERLWMDILARDAIETVVR</sequence>